<evidence type="ECO:0000313" key="1">
    <source>
        <dbReference type="EMBL" id="KAJ8315465.1"/>
    </source>
</evidence>
<reference evidence="1 2" key="1">
    <citation type="submission" date="2022-12" db="EMBL/GenBank/DDBJ databases">
        <title>Chromosome-level genome of Tegillarca granosa.</title>
        <authorList>
            <person name="Kim J."/>
        </authorList>
    </citation>
    <scope>NUCLEOTIDE SEQUENCE [LARGE SCALE GENOMIC DNA]</scope>
    <source>
        <strain evidence="1">Teg-2019</strain>
        <tissue evidence="1">Adductor muscle</tissue>
    </source>
</reference>
<protein>
    <recommendedName>
        <fullName evidence="3">MULE transposase domain-containing protein</fullName>
    </recommendedName>
</protein>
<dbReference type="Proteomes" id="UP001217089">
    <property type="component" value="Unassembled WGS sequence"/>
</dbReference>
<name>A0ABQ9FIE5_TEGGR</name>
<keyword evidence="2" id="KW-1185">Reference proteome</keyword>
<evidence type="ECO:0008006" key="3">
    <source>
        <dbReference type="Google" id="ProtNLM"/>
    </source>
</evidence>
<comment type="caution">
    <text evidence="1">The sequence shown here is derived from an EMBL/GenBank/DDBJ whole genome shotgun (WGS) entry which is preliminary data.</text>
</comment>
<proteinExistence type="predicted"/>
<organism evidence="1 2">
    <name type="scientific">Tegillarca granosa</name>
    <name type="common">Malaysian cockle</name>
    <name type="synonym">Anadara granosa</name>
    <dbReference type="NCBI Taxonomy" id="220873"/>
    <lineage>
        <taxon>Eukaryota</taxon>
        <taxon>Metazoa</taxon>
        <taxon>Spiralia</taxon>
        <taxon>Lophotrochozoa</taxon>
        <taxon>Mollusca</taxon>
        <taxon>Bivalvia</taxon>
        <taxon>Autobranchia</taxon>
        <taxon>Pteriomorphia</taxon>
        <taxon>Arcoida</taxon>
        <taxon>Arcoidea</taxon>
        <taxon>Arcidae</taxon>
        <taxon>Tegillarca</taxon>
    </lineage>
</organism>
<dbReference type="EMBL" id="JARBDR010000337">
    <property type="protein sequence ID" value="KAJ8315465.1"/>
    <property type="molecule type" value="Genomic_DNA"/>
</dbReference>
<accession>A0ABQ9FIE5</accession>
<gene>
    <name evidence="1" type="ORF">KUTeg_007615</name>
</gene>
<sequence>MVEQLPTFHSCKTSLYHQRSKHLPQLPVLRNELVIQDECSETTAGEQLLICDDGHDDKIFIFGTVDNLRHLAAAPTVYADGTFYTCPRVFTQLTYTIHAKCEAIYTRFLQLLKTTANQNQIQLQPTTFFVDFEVAIKNASEAVFPGVSVKGRFFRYTQCIWRKAQQCGLQVSFSENDEVQKLVRRAAVLPLIPSASVEDLTLTLIQHHSVTMLLSTGQRTNATYGTTLKMEDLVQPTTCKAGIIS</sequence>
<evidence type="ECO:0000313" key="2">
    <source>
        <dbReference type="Proteomes" id="UP001217089"/>
    </source>
</evidence>